<feature type="non-terminal residue" evidence="3">
    <location>
        <position position="1"/>
    </location>
</feature>
<dbReference type="EMBL" id="UINC01064228">
    <property type="protein sequence ID" value="SVB92701.1"/>
    <property type="molecule type" value="Genomic_DNA"/>
</dbReference>
<evidence type="ECO:0000256" key="1">
    <source>
        <dbReference type="ARBA" id="ARBA00022505"/>
    </source>
</evidence>
<accession>A0A382I1X8</accession>
<gene>
    <name evidence="3" type="ORF">METZ01_LOCUS245555</name>
</gene>
<dbReference type="SUPFAM" id="SSF56003">
    <property type="entry name" value="Molybdenum cofactor-binding domain"/>
    <property type="match status" value="1"/>
</dbReference>
<sequence>GSFSILGTDKSISLKEVAKASFLPAKIPYGLEPGLYETGSFSPEKDTFPNGCHVAEVEIDPETGQVDIVDYSMVDDVGNIINPMTLKGQIHGGVAQGVGQILMEQVAYEPESGQLLSGSFMDYAMPRADTMGFINIKSNIVPTTLNPLGVKGGGEAGTVGAMPALMNAIMNALSQVGVDHLDMPASPDRIWGAIQKAKKAA</sequence>
<dbReference type="PANTHER" id="PTHR11908">
    <property type="entry name" value="XANTHINE DEHYDROGENASE"/>
    <property type="match status" value="1"/>
</dbReference>
<reference evidence="3" key="1">
    <citation type="submission" date="2018-05" db="EMBL/GenBank/DDBJ databases">
        <authorList>
            <person name="Lanie J.A."/>
            <person name="Ng W.-L."/>
            <person name="Kazmierczak K.M."/>
            <person name="Andrzejewski T.M."/>
            <person name="Davidsen T.M."/>
            <person name="Wayne K.J."/>
            <person name="Tettelin H."/>
            <person name="Glass J.I."/>
            <person name="Rusch D."/>
            <person name="Podicherti R."/>
            <person name="Tsui H.-C.T."/>
            <person name="Winkler M.E."/>
        </authorList>
    </citation>
    <scope>NUCLEOTIDE SEQUENCE</scope>
</reference>
<dbReference type="Pfam" id="PF20256">
    <property type="entry name" value="MoCoBD_2"/>
    <property type="match status" value="1"/>
</dbReference>
<dbReference type="AlphaFoldDB" id="A0A382I1X8"/>
<keyword evidence="1" id="KW-0500">Molybdenum</keyword>
<dbReference type="GO" id="GO:0016491">
    <property type="term" value="F:oxidoreductase activity"/>
    <property type="evidence" value="ECO:0007669"/>
    <property type="project" value="InterPro"/>
</dbReference>
<dbReference type="InterPro" id="IPR046867">
    <property type="entry name" value="AldOxase/xan_DH_MoCoBD2"/>
</dbReference>
<dbReference type="GO" id="GO:0005506">
    <property type="term" value="F:iron ion binding"/>
    <property type="evidence" value="ECO:0007669"/>
    <property type="project" value="InterPro"/>
</dbReference>
<evidence type="ECO:0000313" key="3">
    <source>
        <dbReference type="EMBL" id="SVB92701.1"/>
    </source>
</evidence>
<protein>
    <recommendedName>
        <fullName evidence="2">Aldehyde oxidase/xanthine dehydrogenase second molybdopterin binding domain-containing protein</fullName>
    </recommendedName>
</protein>
<dbReference type="InterPro" id="IPR037165">
    <property type="entry name" value="AldOxase/xan_DH_Mopterin-bd_sf"/>
</dbReference>
<organism evidence="3">
    <name type="scientific">marine metagenome</name>
    <dbReference type="NCBI Taxonomy" id="408172"/>
    <lineage>
        <taxon>unclassified sequences</taxon>
        <taxon>metagenomes</taxon>
        <taxon>ecological metagenomes</taxon>
    </lineage>
</organism>
<evidence type="ECO:0000259" key="2">
    <source>
        <dbReference type="Pfam" id="PF20256"/>
    </source>
</evidence>
<dbReference type="InterPro" id="IPR016208">
    <property type="entry name" value="Ald_Oxase/xanthine_DH-like"/>
</dbReference>
<dbReference type="Gene3D" id="3.30.365.10">
    <property type="entry name" value="Aldehyde oxidase/xanthine dehydrogenase, molybdopterin binding domain"/>
    <property type="match status" value="2"/>
</dbReference>
<feature type="domain" description="Aldehyde oxidase/xanthine dehydrogenase second molybdopterin binding" evidence="2">
    <location>
        <begin position="9"/>
        <end position="131"/>
    </location>
</feature>
<proteinExistence type="predicted"/>
<name>A0A382I1X8_9ZZZZ</name>
<dbReference type="PANTHER" id="PTHR11908:SF132">
    <property type="entry name" value="ALDEHYDE OXIDASE 1-RELATED"/>
    <property type="match status" value="1"/>
</dbReference>